<dbReference type="EMBL" id="FOZC01000001">
    <property type="protein sequence ID" value="SFR64787.1"/>
    <property type="molecule type" value="Genomic_DNA"/>
</dbReference>
<accession>A0A1I6IDD5</accession>
<proteinExistence type="predicted"/>
<name>A0A1I6IDD5_9FIRM</name>
<evidence type="ECO:0000313" key="2">
    <source>
        <dbReference type="EMBL" id="SFR64787.1"/>
    </source>
</evidence>
<protein>
    <submittedName>
        <fullName evidence="2">Uncharacterized protein</fullName>
    </submittedName>
</protein>
<gene>
    <name evidence="2" type="ORF">SAMN02910262_00265</name>
</gene>
<reference evidence="2 3" key="1">
    <citation type="submission" date="2016-10" db="EMBL/GenBank/DDBJ databases">
        <authorList>
            <person name="de Groot N.N."/>
        </authorList>
    </citation>
    <scope>NUCLEOTIDE SEQUENCE [LARGE SCALE GENOMIC DNA]</scope>
    <source>
        <strain evidence="2 3">F</strain>
    </source>
</reference>
<dbReference type="AlphaFoldDB" id="A0A1I6IDD5"/>
<organism evidence="2 3">
    <name type="scientific">[Clostridium] aminophilum</name>
    <dbReference type="NCBI Taxonomy" id="1526"/>
    <lineage>
        <taxon>Bacteria</taxon>
        <taxon>Bacillati</taxon>
        <taxon>Bacillota</taxon>
        <taxon>Clostridia</taxon>
        <taxon>Lachnospirales</taxon>
        <taxon>Lachnospiraceae</taxon>
    </lineage>
</organism>
<sequence length="47" mass="5589">MEEQNRNKEKNQNKEQNRKSSSGKIRKSLIIMGCMEYSLDNEVYHSL</sequence>
<feature type="region of interest" description="Disordered" evidence="1">
    <location>
        <begin position="1"/>
        <end position="25"/>
    </location>
</feature>
<dbReference type="Proteomes" id="UP000214760">
    <property type="component" value="Unassembled WGS sequence"/>
</dbReference>
<feature type="compositionally biased region" description="Basic and acidic residues" evidence="1">
    <location>
        <begin position="1"/>
        <end position="18"/>
    </location>
</feature>
<evidence type="ECO:0000256" key="1">
    <source>
        <dbReference type="SAM" id="MobiDB-lite"/>
    </source>
</evidence>
<evidence type="ECO:0000313" key="3">
    <source>
        <dbReference type="Proteomes" id="UP000214760"/>
    </source>
</evidence>